<dbReference type="EMBL" id="GBRH01185073">
    <property type="protein sequence ID" value="JAE12823.1"/>
    <property type="molecule type" value="Transcribed_RNA"/>
</dbReference>
<proteinExistence type="predicted"/>
<dbReference type="AlphaFoldDB" id="A0A0A9FWT6"/>
<evidence type="ECO:0000313" key="1">
    <source>
        <dbReference type="EMBL" id="JAE12823.1"/>
    </source>
</evidence>
<reference evidence="1" key="2">
    <citation type="journal article" date="2015" name="Data Brief">
        <title>Shoot transcriptome of the giant reed, Arundo donax.</title>
        <authorList>
            <person name="Barrero R.A."/>
            <person name="Guerrero F.D."/>
            <person name="Moolhuijzen P."/>
            <person name="Goolsby J.A."/>
            <person name="Tidwell J."/>
            <person name="Bellgard S.E."/>
            <person name="Bellgard M.I."/>
        </authorList>
    </citation>
    <scope>NUCLEOTIDE SEQUENCE</scope>
    <source>
        <tissue evidence="1">Shoot tissue taken approximately 20 cm above the soil surface</tissue>
    </source>
</reference>
<protein>
    <submittedName>
        <fullName evidence="1">Uncharacterized protein</fullName>
    </submittedName>
</protein>
<accession>A0A0A9FWT6</accession>
<sequence length="43" mass="5102">MNNYDQDSRIFNREVRVTLLHAPGATYNCRSVHFKSFLFSLRP</sequence>
<organism evidence="1">
    <name type="scientific">Arundo donax</name>
    <name type="common">Giant reed</name>
    <name type="synonym">Donax arundinaceus</name>
    <dbReference type="NCBI Taxonomy" id="35708"/>
    <lineage>
        <taxon>Eukaryota</taxon>
        <taxon>Viridiplantae</taxon>
        <taxon>Streptophyta</taxon>
        <taxon>Embryophyta</taxon>
        <taxon>Tracheophyta</taxon>
        <taxon>Spermatophyta</taxon>
        <taxon>Magnoliopsida</taxon>
        <taxon>Liliopsida</taxon>
        <taxon>Poales</taxon>
        <taxon>Poaceae</taxon>
        <taxon>PACMAD clade</taxon>
        <taxon>Arundinoideae</taxon>
        <taxon>Arundineae</taxon>
        <taxon>Arundo</taxon>
    </lineage>
</organism>
<reference evidence="1" key="1">
    <citation type="submission" date="2014-09" db="EMBL/GenBank/DDBJ databases">
        <authorList>
            <person name="Magalhaes I.L.F."/>
            <person name="Oliveira U."/>
            <person name="Santos F.R."/>
            <person name="Vidigal T.H.D.A."/>
            <person name="Brescovit A.D."/>
            <person name="Santos A.J."/>
        </authorList>
    </citation>
    <scope>NUCLEOTIDE SEQUENCE</scope>
    <source>
        <tissue evidence="1">Shoot tissue taken approximately 20 cm above the soil surface</tissue>
    </source>
</reference>
<name>A0A0A9FWT6_ARUDO</name>